<dbReference type="EMBL" id="LRDC01000048">
    <property type="protein sequence ID" value="KVX00446.1"/>
    <property type="molecule type" value="Genomic_DNA"/>
</dbReference>
<dbReference type="RefSeq" id="WP_059747207.1">
    <property type="nucleotide sequence ID" value="NZ_LRDC01000048.1"/>
</dbReference>
<accession>A0A106BXK0</accession>
<dbReference type="NCBIfam" id="NF033547">
    <property type="entry name" value="transpos_IS1595"/>
    <property type="match status" value="1"/>
</dbReference>
<dbReference type="PANTHER" id="PTHR33293:SF1">
    <property type="entry name" value="INSERTION ELEMENT IS1 1 PROTEIN INSB-RELATED"/>
    <property type="match status" value="1"/>
</dbReference>
<dbReference type="PANTHER" id="PTHR33293">
    <property type="entry name" value="INSERTION ELEMENT IS1 1 PROTEIN INSB-RELATED"/>
    <property type="match status" value="1"/>
</dbReference>
<comment type="caution">
    <text evidence="2">The sequence shown here is derived from an EMBL/GenBank/DDBJ whole genome shotgun (WGS) entry which is preliminary data.</text>
</comment>
<evidence type="ECO:0000259" key="1">
    <source>
        <dbReference type="SMART" id="SM01126"/>
    </source>
</evidence>
<protein>
    <submittedName>
        <fullName evidence="2">Transposase</fullName>
    </submittedName>
</protein>
<dbReference type="Proteomes" id="UP000055702">
    <property type="component" value="Unassembled WGS sequence"/>
</dbReference>
<dbReference type="AlphaFoldDB" id="A0A106BXK0"/>
<name>A0A106BXK0_SHEFR</name>
<reference evidence="2 3" key="1">
    <citation type="submission" date="2016-01" db="EMBL/GenBank/DDBJ databases">
        <title>Draft genome of the antarctic isolate Shewanella frigidimarina Ag06-30.</title>
        <authorList>
            <person name="Parmeciano Di Noto G."/>
            <person name="Vazquez S."/>
            <person name="Mac Cormack W."/>
            <person name="Iriarte A."/>
            <person name="Quiroga C."/>
        </authorList>
    </citation>
    <scope>NUCLEOTIDE SEQUENCE [LARGE SCALE GENOMIC DNA]</scope>
    <source>
        <strain evidence="2 3">Ag06-30</strain>
    </source>
</reference>
<proteinExistence type="predicted"/>
<gene>
    <name evidence="2" type="ORF">AWJ07_20705</name>
</gene>
<evidence type="ECO:0000313" key="2">
    <source>
        <dbReference type="EMBL" id="KVX00446.1"/>
    </source>
</evidence>
<dbReference type="InterPro" id="IPR051354">
    <property type="entry name" value="Transposase_27_IS1"/>
</dbReference>
<dbReference type="InterPro" id="IPR024445">
    <property type="entry name" value="Tnp_ISXO2-like"/>
</dbReference>
<evidence type="ECO:0000313" key="3">
    <source>
        <dbReference type="Proteomes" id="UP000055702"/>
    </source>
</evidence>
<feature type="domain" description="ISXO2-like transposase" evidence="1">
    <location>
        <begin position="146"/>
        <end position="301"/>
    </location>
</feature>
<organism evidence="2">
    <name type="scientific">Shewanella frigidimarina</name>
    <dbReference type="NCBI Taxonomy" id="56812"/>
    <lineage>
        <taxon>Bacteria</taxon>
        <taxon>Pseudomonadati</taxon>
        <taxon>Pseudomonadota</taxon>
        <taxon>Gammaproteobacteria</taxon>
        <taxon>Alteromonadales</taxon>
        <taxon>Shewanellaceae</taxon>
        <taxon>Shewanella</taxon>
    </lineage>
</organism>
<sequence>MKAKLFVSKLNQITKALISMTPAQREVVHQSIQALDTEIPIDELFQPLFDSKSQCPHCDSSQFKKWGKAGGIQRYRCNSCSKTFNNKTNTPLARLHKSCIWVEYAHCMALRLTLRQAARVCGINLKTAFLWRHRFLQAQAGKNDDKLSGIIEVDEFFLAYSEKGNKTLGSGQKARKRGGDIDKRTKEGQVAVLLSIDRSKHMIAPILSADTSSEISINLTENIEENSVLCSDGAWAYVKIAKLKHCDHKRLINGEIRVMDNIYHIQTVNGAIANFKAWVNGSMKGVATKYLSNYLAWFKESSEKLNKRQILLSAYGRQQYYGT</sequence>
<dbReference type="SMART" id="SM01126">
    <property type="entry name" value="DDE_Tnp_IS1595"/>
    <property type="match status" value="1"/>
</dbReference>
<dbReference type="Pfam" id="PF12762">
    <property type="entry name" value="DDE_Tnp_IS1595"/>
    <property type="match status" value="1"/>
</dbReference>